<feature type="transmembrane region" description="Helical" evidence="2">
    <location>
        <begin position="38"/>
        <end position="55"/>
    </location>
</feature>
<dbReference type="EMBL" id="BAAAFM010000003">
    <property type="protein sequence ID" value="GAA0210219.1"/>
    <property type="molecule type" value="Genomic_DNA"/>
</dbReference>
<feature type="domain" description="Endonuclease/exonuclease/phosphatase" evidence="3">
    <location>
        <begin position="103"/>
        <end position="313"/>
    </location>
</feature>
<evidence type="ECO:0000256" key="2">
    <source>
        <dbReference type="SAM" id="Phobius"/>
    </source>
</evidence>
<dbReference type="InterPro" id="IPR005135">
    <property type="entry name" value="Endo/exonuclease/phosphatase"/>
</dbReference>
<dbReference type="GO" id="GO:0004519">
    <property type="term" value="F:endonuclease activity"/>
    <property type="evidence" value="ECO:0007669"/>
    <property type="project" value="UniProtKB-KW"/>
</dbReference>
<feature type="compositionally biased region" description="Polar residues" evidence="1">
    <location>
        <begin position="348"/>
        <end position="361"/>
    </location>
</feature>
<gene>
    <name evidence="4" type="ORF">GCM10009123_16990</name>
</gene>
<evidence type="ECO:0000259" key="3">
    <source>
        <dbReference type="Pfam" id="PF03372"/>
    </source>
</evidence>
<dbReference type="InterPro" id="IPR036691">
    <property type="entry name" value="Endo/exonu/phosph_ase_sf"/>
</dbReference>
<evidence type="ECO:0000313" key="5">
    <source>
        <dbReference type="Proteomes" id="UP001501221"/>
    </source>
</evidence>
<sequence length="361" mass="41628">MFTVLVIGTCLIAAMTLLPISRNEKWWVRGLDFPRLQLGVISAVLLILQISFLTLTQIQSWLLILPTFLCLCYQSWWILPYTRLVRPEVQKSTNQQKHTISIVTANVLMTNRNARQLLQLVRRYNPDILVTLETNQWWQSHLDQLEEHYPHTVKCPLDNLYGMHVYSKLPLKNAEIQYLIEKDVPSIHAQALLENGQTIRLHFLHPAPPSPTENEESAERDAELVMVAKNIEKSKNKAQPIIVTGDMNDVAWSRTTRLFRKISGLLDPRIGRGMFNTFHANYWFMRWPLDHLFHSEHFTLDKITRLPAYGSDHFALYTQLSLEPQKAPQQSGVDKEDGDDQLADEIMSNKNATSTSVHNPT</sequence>
<organism evidence="4 5">
    <name type="scientific">Kangiella japonica</name>
    <dbReference type="NCBI Taxonomy" id="647384"/>
    <lineage>
        <taxon>Bacteria</taxon>
        <taxon>Pseudomonadati</taxon>
        <taxon>Pseudomonadota</taxon>
        <taxon>Gammaproteobacteria</taxon>
        <taxon>Kangiellales</taxon>
        <taxon>Kangiellaceae</taxon>
        <taxon>Kangiella</taxon>
    </lineage>
</organism>
<dbReference type="SUPFAM" id="SSF56219">
    <property type="entry name" value="DNase I-like"/>
    <property type="match status" value="1"/>
</dbReference>
<accession>A0ABN0T2M7</accession>
<evidence type="ECO:0000256" key="1">
    <source>
        <dbReference type="SAM" id="MobiDB-lite"/>
    </source>
</evidence>
<keyword evidence="2" id="KW-0472">Membrane</keyword>
<keyword evidence="2" id="KW-1133">Transmembrane helix</keyword>
<feature type="transmembrane region" description="Helical" evidence="2">
    <location>
        <begin position="62"/>
        <end position="79"/>
    </location>
</feature>
<evidence type="ECO:0000313" key="4">
    <source>
        <dbReference type="EMBL" id="GAA0210219.1"/>
    </source>
</evidence>
<proteinExistence type="predicted"/>
<name>A0ABN0T2M7_9GAMM</name>
<keyword evidence="2" id="KW-0812">Transmembrane</keyword>
<dbReference type="Gene3D" id="3.60.10.10">
    <property type="entry name" value="Endonuclease/exonuclease/phosphatase"/>
    <property type="match status" value="1"/>
</dbReference>
<dbReference type="Pfam" id="PF03372">
    <property type="entry name" value="Exo_endo_phos"/>
    <property type="match status" value="1"/>
</dbReference>
<keyword evidence="4" id="KW-0255">Endonuclease</keyword>
<dbReference type="RefSeq" id="WP_343989184.1">
    <property type="nucleotide sequence ID" value="NZ_BAAAFM010000003.1"/>
</dbReference>
<protein>
    <submittedName>
        <fullName evidence="4">Endonuclease/exonuclease/phosphatase family protein</fullName>
    </submittedName>
</protein>
<reference evidence="4 5" key="1">
    <citation type="journal article" date="2019" name="Int. J. Syst. Evol. Microbiol.">
        <title>The Global Catalogue of Microorganisms (GCM) 10K type strain sequencing project: providing services to taxonomists for standard genome sequencing and annotation.</title>
        <authorList>
            <consortium name="The Broad Institute Genomics Platform"/>
            <consortium name="The Broad Institute Genome Sequencing Center for Infectious Disease"/>
            <person name="Wu L."/>
            <person name="Ma J."/>
        </authorList>
    </citation>
    <scope>NUCLEOTIDE SEQUENCE [LARGE SCALE GENOMIC DNA]</scope>
    <source>
        <strain evidence="4 5">JCM 16211</strain>
    </source>
</reference>
<feature type="region of interest" description="Disordered" evidence="1">
    <location>
        <begin position="324"/>
        <end position="361"/>
    </location>
</feature>
<keyword evidence="4" id="KW-0540">Nuclease</keyword>
<keyword evidence="5" id="KW-1185">Reference proteome</keyword>
<dbReference type="Proteomes" id="UP001501221">
    <property type="component" value="Unassembled WGS sequence"/>
</dbReference>
<keyword evidence="4" id="KW-0378">Hydrolase</keyword>
<comment type="caution">
    <text evidence="4">The sequence shown here is derived from an EMBL/GenBank/DDBJ whole genome shotgun (WGS) entry which is preliminary data.</text>
</comment>